<dbReference type="Gene3D" id="3.40.50.11180">
    <property type="match status" value="1"/>
</dbReference>
<protein>
    <submittedName>
        <fullName evidence="1">Transcription-repair coupling factor</fullName>
    </submittedName>
</protein>
<dbReference type="Proteomes" id="UP000266634">
    <property type="component" value="Unassembled WGS sequence"/>
</dbReference>
<evidence type="ECO:0000313" key="1">
    <source>
        <dbReference type="EMBL" id="RIJ01178.1"/>
    </source>
</evidence>
<accession>A0A399P4R4</accession>
<organism evidence="1 2">
    <name type="scientific">Clavibacter michiganensis subsp. insidiosus</name>
    <dbReference type="NCBI Taxonomy" id="33014"/>
    <lineage>
        <taxon>Bacteria</taxon>
        <taxon>Bacillati</taxon>
        <taxon>Actinomycetota</taxon>
        <taxon>Actinomycetes</taxon>
        <taxon>Micrococcales</taxon>
        <taxon>Microbacteriaceae</taxon>
        <taxon>Clavibacter</taxon>
    </lineage>
</organism>
<comment type="caution">
    <text evidence="1">The sequence shown here is derived from an EMBL/GenBank/DDBJ whole genome shotgun (WGS) entry which is preliminary data.</text>
</comment>
<evidence type="ECO:0000313" key="2">
    <source>
        <dbReference type="Proteomes" id="UP000266634"/>
    </source>
</evidence>
<dbReference type="EMBL" id="QWEA01001371">
    <property type="protein sequence ID" value="RIJ01178.1"/>
    <property type="molecule type" value="Genomic_DNA"/>
</dbReference>
<dbReference type="AlphaFoldDB" id="A0A399P4R4"/>
<reference evidence="1 2" key="1">
    <citation type="submission" date="2018-08" db="EMBL/GenBank/DDBJ databases">
        <title>Genome Sequence of Clavibacter michiganensis Subspecies type strains, and the Atypical Peach-Colored Strains Isolated from Tomato.</title>
        <authorList>
            <person name="Osdaghi E."/>
            <person name="Portier P."/>
            <person name="Briand M."/>
            <person name="Jacques M.-A."/>
        </authorList>
    </citation>
    <scope>NUCLEOTIDE SEQUENCE [LARGE SCALE GENOMIC DNA]</scope>
    <source>
        <strain evidence="1 2">CFBP 6488</strain>
    </source>
</reference>
<proteinExistence type="predicted"/>
<dbReference type="InterPro" id="IPR027417">
    <property type="entry name" value="P-loop_NTPase"/>
</dbReference>
<feature type="non-terminal residue" evidence="1">
    <location>
        <position position="145"/>
    </location>
</feature>
<sequence>MILQGLIPALARASTFDDALASASRDADFSLTEGLQGPLLAGLLRQRIQRGIPGCLFVVTATGRESEGMRRSLDAVLPDAEILEFPAWETLPHERLSPSAEIVGKRIHALRRMEQWHAALGQGAREVPADEVRPLVVVASVRAAL</sequence>
<dbReference type="SUPFAM" id="SSF52540">
    <property type="entry name" value="P-loop containing nucleoside triphosphate hydrolases"/>
    <property type="match status" value="1"/>
</dbReference>
<name>A0A399P4R4_9MICO</name>
<gene>
    <name evidence="1" type="ORF">DZF93_18620</name>
</gene>